<dbReference type="GO" id="GO:0045039">
    <property type="term" value="P:protein insertion into mitochondrial inner membrane"/>
    <property type="evidence" value="ECO:0007669"/>
    <property type="project" value="TreeGrafter"/>
</dbReference>
<name>A0A8K0AK05_ANDGO</name>
<dbReference type="Proteomes" id="UP000799049">
    <property type="component" value="Unassembled WGS sequence"/>
</dbReference>
<sequence>MFSSNRAAAQAAPSGPSASLREAEYQILAFTDMYNRMLDSCHDKCISAKLADGDLHVGEAVCIDRCVAKFLAMQQHVSEKMTAVQKQMQQSAEAAQAAATGLKS</sequence>
<protein>
    <recommendedName>
        <fullName evidence="9">Mitochondrial import inner membrane translocase subunit</fullName>
    </recommendedName>
</protein>
<keyword evidence="8 9" id="KW-1015">Disulfide bond</keyword>
<evidence type="ECO:0000256" key="4">
    <source>
        <dbReference type="ARBA" id="ARBA00022833"/>
    </source>
</evidence>
<dbReference type="Pfam" id="PF02953">
    <property type="entry name" value="zf-Tim10_DDP"/>
    <property type="match status" value="1"/>
</dbReference>
<keyword evidence="9" id="KW-0143">Chaperone</keyword>
<evidence type="ECO:0000313" key="11">
    <source>
        <dbReference type="EMBL" id="KAF0852746.1"/>
    </source>
</evidence>
<evidence type="ECO:0000259" key="10">
    <source>
        <dbReference type="Pfam" id="PF02953"/>
    </source>
</evidence>
<keyword evidence="6 9" id="KW-0811">Translocation</keyword>
<evidence type="ECO:0000256" key="7">
    <source>
        <dbReference type="ARBA" id="ARBA00023128"/>
    </source>
</evidence>
<evidence type="ECO:0000256" key="9">
    <source>
        <dbReference type="RuleBase" id="RU367043"/>
    </source>
</evidence>
<evidence type="ECO:0000256" key="1">
    <source>
        <dbReference type="ARBA" id="ARBA00006720"/>
    </source>
</evidence>
<keyword evidence="4" id="KW-0862">Zinc</keyword>
<proteinExistence type="inferred from homology"/>
<accession>A0A8K0AK05</accession>
<dbReference type="PANTHER" id="PTHR11038">
    <property type="entry name" value="MITOCHONDRIAL IMPORT INNER MEMBRANE TRANSLOCASE SUBUNIT TIM10"/>
    <property type="match status" value="1"/>
</dbReference>
<evidence type="ECO:0000256" key="8">
    <source>
        <dbReference type="ARBA" id="ARBA00023157"/>
    </source>
</evidence>
<dbReference type="GO" id="GO:0005743">
    <property type="term" value="C:mitochondrial inner membrane"/>
    <property type="evidence" value="ECO:0007669"/>
    <property type="project" value="UniProtKB-SubCell"/>
</dbReference>
<evidence type="ECO:0000256" key="6">
    <source>
        <dbReference type="ARBA" id="ARBA00023010"/>
    </source>
</evidence>
<dbReference type="Gene3D" id="1.10.287.810">
    <property type="entry name" value="Mitochondrial import inner membrane translocase subunit tim13 like domains"/>
    <property type="match status" value="1"/>
</dbReference>
<evidence type="ECO:0000256" key="3">
    <source>
        <dbReference type="ARBA" id="ARBA00022723"/>
    </source>
</evidence>
<evidence type="ECO:0000256" key="5">
    <source>
        <dbReference type="ARBA" id="ARBA00022927"/>
    </source>
</evidence>
<feature type="domain" description="Tim10-like" evidence="10">
    <location>
        <begin position="22"/>
        <end position="82"/>
    </location>
</feature>
<dbReference type="AlphaFoldDB" id="A0A8K0AK05"/>
<dbReference type="GO" id="GO:0046872">
    <property type="term" value="F:metal ion binding"/>
    <property type="evidence" value="ECO:0007669"/>
    <property type="project" value="UniProtKB-KW"/>
</dbReference>
<dbReference type="GO" id="GO:0015031">
    <property type="term" value="P:protein transport"/>
    <property type="evidence" value="ECO:0007669"/>
    <property type="project" value="UniProtKB-KW"/>
</dbReference>
<keyword evidence="7 9" id="KW-0496">Mitochondrion</keyword>
<reference evidence="11" key="1">
    <citation type="submission" date="2019-09" db="EMBL/GenBank/DDBJ databases">
        <title>The Mitochondrial Proteome of the Jakobid, Andalucia godoyi, a Protist With the Most Gene-Rich and Bacteria-Like Mitochondrial Genome.</title>
        <authorList>
            <person name="Gray M.W."/>
            <person name="Burger G."/>
            <person name="Derelle R."/>
            <person name="Klimes V."/>
            <person name="Leger M."/>
            <person name="Sarrasin M."/>
            <person name="Vlcek C."/>
            <person name="Roger A.J."/>
            <person name="Elias M."/>
            <person name="Lang B.F."/>
        </authorList>
    </citation>
    <scope>NUCLEOTIDE SEQUENCE</scope>
    <source>
        <strain evidence="11">And28</strain>
    </source>
</reference>
<gene>
    <name evidence="11" type="ORF">ANDGO_04260</name>
</gene>
<comment type="domain">
    <text evidence="9">The twin CX3C motif contains 4 conserved Cys residues that form 2 disulfide bonds in the mitochondrial intermembrane space.</text>
</comment>
<dbReference type="EMBL" id="VRVR01000018">
    <property type="protein sequence ID" value="KAF0852746.1"/>
    <property type="molecule type" value="Genomic_DNA"/>
</dbReference>
<comment type="caution">
    <text evidence="11">The sequence shown here is derived from an EMBL/GenBank/DDBJ whole genome shotgun (WGS) entry which is preliminary data.</text>
</comment>
<dbReference type="InterPro" id="IPR035427">
    <property type="entry name" value="Tim10-like_dom_sf"/>
</dbReference>
<keyword evidence="2 9" id="KW-0813">Transport</keyword>
<comment type="subunit">
    <text evidence="9">Heterohexamer.</text>
</comment>
<keyword evidence="5 9" id="KW-0653">Protein transport</keyword>
<comment type="subcellular location">
    <subcellularLocation>
        <location evidence="9">Mitochondrion inner membrane</location>
        <topology evidence="9">Peripheral membrane protein</topology>
        <orientation evidence="9">Intermembrane side</orientation>
    </subcellularLocation>
</comment>
<organism evidence="11 12">
    <name type="scientific">Andalucia godoyi</name>
    <name type="common">Flagellate</name>
    <dbReference type="NCBI Taxonomy" id="505711"/>
    <lineage>
        <taxon>Eukaryota</taxon>
        <taxon>Discoba</taxon>
        <taxon>Jakobida</taxon>
        <taxon>Andalucina</taxon>
        <taxon>Andaluciidae</taxon>
        <taxon>Andalucia</taxon>
    </lineage>
</organism>
<keyword evidence="9" id="KW-0472">Membrane</keyword>
<evidence type="ECO:0000313" key="12">
    <source>
        <dbReference type="Proteomes" id="UP000799049"/>
    </source>
</evidence>
<keyword evidence="3" id="KW-0479">Metal-binding</keyword>
<dbReference type="PANTHER" id="PTHR11038:SF16">
    <property type="entry name" value="MITOCHONDRIAL IMPORT INNER MEMBRANE TRANSLOCASE SUBUNIT TIM10"/>
    <property type="match status" value="1"/>
</dbReference>
<evidence type="ECO:0000256" key="2">
    <source>
        <dbReference type="ARBA" id="ARBA00022448"/>
    </source>
</evidence>
<dbReference type="SUPFAM" id="SSF144122">
    <property type="entry name" value="Tim10-like"/>
    <property type="match status" value="1"/>
</dbReference>
<dbReference type="OrthoDB" id="274922at2759"/>
<keyword evidence="12" id="KW-1185">Reference proteome</keyword>
<keyword evidence="9" id="KW-0999">Mitochondrion inner membrane</keyword>
<comment type="function">
    <text evidence="9">Mitochondrial intermembrane chaperone that participates in the import and insertion of some multi-pass transmembrane proteins into the mitochondrial inner membrane. Also required for the transfer of beta-barrel precursors from the TOM complex to the sorting and assembly machinery (SAM complex) of the outer membrane. Acts as a chaperone-like protein that protects the hydrophobic precursors from aggregation and guide them through the mitochondrial intermembrane space.</text>
</comment>
<dbReference type="InterPro" id="IPR004217">
    <property type="entry name" value="Tim10-like"/>
</dbReference>
<comment type="similarity">
    <text evidence="1 9">Belongs to the small Tim family.</text>
</comment>